<dbReference type="Proteomes" id="UP001259340">
    <property type="component" value="Unassembled WGS sequence"/>
</dbReference>
<keyword evidence="1 6" id="KW-0732">Signal</keyword>
<sequence length="365" mass="41577">MLKQITPLVLVVAVSACSTPTERKLANDIDQNYQDLTATPKLIIPEGLNEPTYSKEYEIPEVGAKVDQSLTGNRLDIRPPLQVLPMAEGTRVEEGSENIKVVVESIDNDISLKQELFDALKEYFAKKSISLRSENFEKGTLETDWIESDEVIESSLWGSDKVYKLKQRYLYTVDVRPHGRSGNLTIDLVEHEESYDGDLQDVLLSGEDKRRYTIDRLNDSISFISIERAKALKAKRLKESLGIDVNLINEAEEQAYWLADAKFKRTWDRLRIVLPEMGFEIVDMDSNKGLLYINVTDDSGFWSSLWSEKELPIEAGSYRIELKDGADDKTEIHLLNSENEPLSNEVVSAVYDGFSELMQEDRKVR</sequence>
<keyword evidence="10" id="KW-1185">Reference proteome</keyword>
<dbReference type="PROSITE" id="PS51257">
    <property type="entry name" value="PROKAR_LIPOPROTEIN"/>
    <property type="match status" value="1"/>
</dbReference>
<evidence type="ECO:0000256" key="6">
    <source>
        <dbReference type="HAMAP-Rule" id="MF_00924"/>
    </source>
</evidence>
<organism evidence="7 9">
    <name type="scientific">Shewanella fidelis</name>
    <dbReference type="NCBI Taxonomy" id="173509"/>
    <lineage>
        <taxon>Bacteria</taxon>
        <taxon>Pseudomonadati</taxon>
        <taxon>Pseudomonadota</taxon>
        <taxon>Gammaproteobacteria</taxon>
        <taxon>Alteromonadales</taxon>
        <taxon>Shewanellaceae</taxon>
        <taxon>Shewanella</taxon>
    </lineage>
</organism>
<dbReference type="InterPro" id="IPR014524">
    <property type="entry name" value="BamC"/>
</dbReference>
<evidence type="ECO:0000313" key="10">
    <source>
        <dbReference type="Proteomes" id="UP001271263"/>
    </source>
</evidence>
<dbReference type="AlphaFoldDB" id="A0AAW8NNS7"/>
<comment type="function">
    <text evidence="6">Part of the outer membrane protein assembly complex, which is involved in assembly and insertion of beta-barrel proteins into the outer membrane.</text>
</comment>
<comment type="similarity">
    <text evidence="6">Belongs to the BamC family.</text>
</comment>
<evidence type="ECO:0000256" key="5">
    <source>
        <dbReference type="ARBA" id="ARBA00023288"/>
    </source>
</evidence>
<dbReference type="RefSeq" id="WP_028768851.1">
    <property type="nucleotide sequence ID" value="NZ_JAPMLA010000001.1"/>
</dbReference>
<dbReference type="Pfam" id="PF06804">
    <property type="entry name" value="Lipoprotein_18"/>
    <property type="match status" value="1"/>
</dbReference>
<evidence type="ECO:0000313" key="7">
    <source>
        <dbReference type="EMBL" id="MDR8523965.1"/>
    </source>
</evidence>
<keyword evidence="4 6" id="KW-0998">Cell outer membrane</keyword>
<dbReference type="PIRSF" id="PIRSF026343">
    <property type="entry name" value="NlpB"/>
    <property type="match status" value="1"/>
</dbReference>
<reference evidence="7" key="2">
    <citation type="submission" date="2022-11" db="EMBL/GenBank/DDBJ databases">
        <title>Prophages regulate Shewanella fidelis motility and biofilm formation: implications for gut colonization dynamics in Ciona robusta.</title>
        <authorList>
            <person name="Natarajan O."/>
            <person name="Gibboney S.L."/>
            <person name="Young M.N."/>
            <person name="Lim S.J."/>
            <person name="Pluta N."/>
            <person name="Atkinson C.G.F."/>
            <person name="Leigh B.A."/>
            <person name="Liberti A."/>
            <person name="Kees E."/>
            <person name="Breitbart M."/>
            <person name="Gralnick J."/>
            <person name="Dishaw L.J."/>
        </authorList>
    </citation>
    <scope>NUCLEOTIDE SEQUENCE</scope>
    <source>
        <strain evidence="7">3313</strain>
    </source>
</reference>
<dbReference type="InterPro" id="IPR010653">
    <property type="entry name" value="NlpB/DapX"/>
</dbReference>
<gene>
    <name evidence="6 7" type="primary">bamC</name>
    <name evidence="7" type="ORF">OS133_09800</name>
    <name evidence="8" type="ORF">OS134_05915</name>
</gene>
<evidence type="ECO:0000256" key="2">
    <source>
        <dbReference type="ARBA" id="ARBA00023136"/>
    </source>
</evidence>
<dbReference type="EMBL" id="JAPMLE010000001">
    <property type="protein sequence ID" value="MDR8523965.1"/>
    <property type="molecule type" value="Genomic_DNA"/>
</dbReference>
<dbReference type="Proteomes" id="UP001271263">
    <property type="component" value="Unassembled WGS sequence"/>
</dbReference>
<dbReference type="InterPro" id="IPR042268">
    <property type="entry name" value="BamC_C"/>
</dbReference>
<evidence type="ECO:0000256" key="3">
    <source>
        <dbReference type="ARBA" id="ARBA00023139"/>
    </source>
</evidence>
<protein>
    <recommendedName>
        <fullName evidence="6">Outer membrane protein assembly factor BamC</fullName>
    </recommendedName>
</protein>
<name>A0AAW8NNS7_9GAMM</name>
<evidence type="ECO:0000256" key="4">
    <source>
        <dbReference type="ARBA" id="ARBA00023237"/>
    </source>
</evidence>
<comment type="subunit">
    <text evidence="6">Part of the Bam complex.</text>
</comment>
<dbReference type="GO" id="GO:0051205">
    <property type="term" value="P:protein insertion into membrane"/>
    <property type="evidence" value="ECO:0007669"/>
    <property type="project" value="UniProtKB-UniRule"/>
</dbReference>
<dbReference type="Gene3D" id="3.30.310.170">
    <property type="entry name" value="Outer membrane protein assembly factor BamC"/>
    <property type="match status" value="1"/>
</dbReference>
<keyword evidence="3 6" id="KW-0564">Palmitate</keyword>
<comment type="subcellular location">
    <subcellularLocation>
        <location evidence="6">Cell outer membrane</location>
        <topology evidence="6">Lipid-anchor</topology>
    </subcellularLocation>
</comment>
<evidence type="ECO:0000313" key="8">
    <source>
        <dbReference type="EMBL" id="MDW4823600.1"/>
    </source>
</evidence>
<dbReference type="EMBL" id="JAPMLD010000002">
    <property type="protein sequence ID" value="MDW4823600.1"/>
    <property type="molecule type" value="Genomic_DNA"/>
</dbReference>
<accession>A0AAW8NNS7</accession>
<dbReference type="Gene3D" id="3.30.530.50">
    <property type="match status" value="1"/>
</dbReference>
<comment type="caution">
    <text evidence="7">The sequence shown here is derived from an EMBL/GenBank/DDBJ whole genome shotgun (WGS) entry which is preliminary data.</text>
</comment>
<dbReference type="GO" id="GO:0043165">
    <property type="term" value="P:Gram-negative-bacterium-type cell outer membrane assembly"/>
    <property type="evidence" value="ECO:0007669"/>
    <property type="project" value="UniProtKB-UniRule"/>
</dbReference>
<evidence type="ECO:0000256" key="1">
    <source>
        <dbReference type="ARBA" id="ARBA00022729"/>
    </source>
</evidence>
<evidence type="ECO:0000313" key="9">
    <source>
        <dbReference type="Proteomes" id="UP001259340"/>
    </source>
</evidence>
<reference evidence="8 10" key="1">
    <citation type="journal article" date="2022" name="bioRxiv">
        <title>Prophages regulate Shewanella fidelis 3313 motility and biofilm formation: implications for gut colonization dynamics in Ciona robusta.</title>
        <authorList>
            <person name="Natarajan O."/>
            <person name="Gibboney S.L."/>
            <person name="Young M.N."/>
            <person name="Lim S.J."/>
            <person name="Pluta N."/>
            <person name="Atkinson C.G."/>
            <person name="Leigh B.A."/>
            <person name="Liberti A."/>
            <person name="Kees E.D."/>
            <person name="Breitbart M."/>
            <person name="Gralnick J.A."/>
            <person name="Dishaw L.J."/>
        </authorList>
    </citation>
    <scope>NUCLEOTIDE SEQUENCE [LARGE SCALE GENOMIC DNA]</scope>
    <source>
        <strain evidence="8 10">JG4066</strain>
    </source>
</reference>
<keyword evidence="5 6" id="KW-0449">Lipoprotein</keyword>
<keyword evidence="2 6" id="KW-0472">Membrane</keyword>
<dbReference type="GO" id="GO:0009279">
    <property type="term" value="C:cell outer membrane"/>
    <property type="evidence" value="ECO:0007669"/>
    <property type="project" value="UniProtKB-SubCell"/>
</dbReference>
<proteinExistence type="inferred from homology"/>
<dbReference type="HAMAP" id="MF_00924">
    <property type="entry name" value="OM_assembly_BamC"/>
    <property type="match status" value="1"/>
</dbReference>